<dbReference type="Gene3D" id="2.60.40.60">
    <property type="entry name" value="Cadherins"/>
    <property type="match status" value="1"/>
</dbReference>
<keyword evidence="9" id="KW-1185">Reference proteome</keyword>
<dbReference type="EMBL" id="VYZM01011762">
    <property type="protein sequence ID" value="NWU52743.1"/>
    <property type="molecule type" value="Genomic_DNA"/>
</dbReference>
<dbReference type="Proteomes" id="UP000586671">
    <property type="component" value="Unassembled WGS sequence"/>
</dbReference>
<feature type="non-terminal residue" evidence="8">
    <location>
        <position position="1"/>
    </location>
</feature>
<dbReference type="InterPro" id="IPR015919">
    <property type="entry name" value="Cadherin-like_sf"/>
</dbReference>
<keyword evidence="4" id="KW-0472">Membrane</keyword>
<evidence type="ECO:0000256" key="4">
    <source>
        <dbReference type="ARBA" id="ARBA00023136"/>
    </source>
</evidence>
<evidence type="ECO:0000313" key="8">
    <source>
        <dbReference type="EMBL" id="NWU52743.1"/>
    </source>
</evidence>
<name>A0A7K5XI94_9CHAR</name>
<feature type="non-terminal residue" evidence="8">
    <location>
        <position position="95"/>
    </location>
</feature>
<dbReference type="PRINTS" id="PR00205">
    <property type="entry name" value="CADHERIN"/>
</dbReference>
<dbReference type="FunFam" id="2.60.40.60:FF:000129">
    <property type="entry name" value="protocadherin alpha-C2 isoform X1"/>
    <property type="match status" value="1"/>
</dbReference>
<sequence length="95" mass="10149">NPIPEDTVPSTVVAVINVRDRDSGDNGKVSCNIDGDLPFGLEPSSENTYKLIIASALDREKDSAYNITITARDRGSPSLSSRASLVLEVSDVNDN</sequence>
<dbReference type="SUPFAM" id="SSF49313">
    <property type="entry name" value="Cadherin-like"/>
    <property type="match status" value="1"/>
</dbReference>
<dbReference type="GO" id="GO:0005509">
    <property type="term" value="F:calcium ion binding"/>
    <property type="evidence" value="ECO:0007669"/>
    <property type="project" value="UniProtKB-UniRule"/>
</dbReference>
<keyword evidence="2" id="KW-0812">Transmembrane</keyword>
<reference evidence="8 9" key="1">
    <citation type="submission" date="2019-09" db="EMBL/GenBank/DDBJ databases">
        <title>Bird 10,000 Genomes (B10K) Project - Family phase.</title>
        <authorList>
            <person name="Zhang G."/>
        </authorList>
    </citation>
    <scope>NUCLEOTIDE SEQUENCE [LARGE SCALE GENOMIC DNA]</scope>
    <source>
        <strain evidence="8">B10K-DU-012-55</strain>
        <tissue evidence="8">Muscle</tissue>
    </source>
</reference>
<dbReference type="GO" id="GO:0007156">
    <property type="term" value="P:homophilic cell adhesion via plasma membrane adhesion molecules"/>
    <property type="evidence" value="ECO:0007669"/>
    <property type="project" value="InterPro"/>
</dbReference>
<organism evidence="8 9">
    <name type="scientific">Dromas ardeola</name>
    <dbReference type="NCBI Taxonomy" id="458190"/>
    <lineage>
        <taxon>Eukaryota</taxon>
        <taxon>Metazoa</taxon>
        <taxon>Chordata</taxon>
        <taxon>Craniata</taxon>
        <taxon>Vertebrata</taxon>
        <taxon>Euteleostomi</taxon>
        <taxon>Archelosauria</taxon>
        <taxon>Archosauria</taxon>
        <taxon>Dinosauria</taxon>
        <taxon>Saurischia</taxon>
        <taxon>Theropoda</taxon>
        <taxon>Coelurosauria</taxon>
        <taxon>Aves</taxon>
        <taxon>Neognathae</taxon>
        <taxon>Neoaves</taxon>
        <taxon>Charadriiformes</taxon>
        <taxon>Dromadidae</taxon>
        <taxon>Dromas</taxon>
    </lineage>
</organism>
<evidence type="ECO:0000256" key="3">
    <source>
        <dbReference type="ARBA" id="ARBA00022989"/>
    </source>
</evidence>
<dbReference type="InterPro" id="IPR002126">
    <property type="entry name" value="Cadherin-like_dom"/>
</dbReference>
<keyword evidence="3" id="KW-1133">Transmembrane helix</keyword>
<dbReference type="PANTHER" id="PTHR24028">
    <property type="entry name" value="CADHERIN-87A"/>
    <property type="match status" value="1"/>
</dbReference>
<evidence type="ECO:0000256" key="2">
    <source>
        <dbReference type="ARBA" id="ARBA00022692"/>
    </source>
</evidence>
<dbReference type="CDD" id="cd11304">
    <property type="entry name" value="Cadherin_repeat"/>
    <property type="match status" value="1"/>
</dbReference>
<accession>A0A7K5XI94</accession>
<protein>
    <submittedName>
        <fullName evidence="8">PCDGD protein</fullName>
    </submittedName>
</protein>
<keyword evidence="6" id="KW-0106">Calcium</keyword>
<evidence type="ECO:0000259" key="7">
    <source>
        <dbReference type="PROSITE" id="PS50268"/>
    </source>
</evidence>
<gene>
    <name evidence="8" type="primary">Pcdhgb1</name>
    <name evidence="8" type="ORF">DROARD_R15624</name>
</gene>
<evidence type="ECO:0000256" key="5">
    <source>
        <dbReference type="ARBA" id="ARBA00023180"/>
    </source>
</evidence>
<dbReference type="SMART" id="SM00112">
    <property type="entry name" value="CA"/>
    <property type="match status" value="1"/>
</dbReference>
<dbReference type="Pfam" id="PF00028">
    <property type="entry name" value="Cadherin"/>
    <property type="match status" value="1"/>
</dbReference>
<evidence type="ECO:0000313" key="9">
    <source>
        <dbReference type="Proteomes" id="UP000586671"/>
    </source>
</evidence>
<comment type="subcellular location">
    <subcellularLocation>
        <location evidence="1">Membrane</location>
        <topology evidence="1">Single-pass membrane protein</topology>
    </subcellularLocation>
</comment>
<dbReference type="AlphaFoldDB" id="A0A7K5XI94"/>
<dbReference type="PANTHER" id="PTHR24028:SF73">
    <property type="entry name" value="PROTOCADHERIN GAMMA-B3-RELATED"/>
    <property type="match status" value="1"/>
</dbReference>
<dbReference type="InterPro" id="IPR050174">
    <property type="entry name" value="Protocadherin/Cadherin-CA"/>
</dbReference>
<proteinExistence type="predicted"/>
<comment type="caution">
    <text evidence="8">The sequence shown here is derived from an EMBL/GenBank/DDBJ whole genome shotgun (WGS) entry which is preliminary data.</text>
</comment>
<dbReference type="PROSITE" id="PS50268">
    <property type="entry name" value="CADHERIN_2"/>
    <property type="match status" value="1"/>
</dbReference>
<evidence type="ECO:0000256" key="6">
    <source>
        <dbReference type="PROSITE-ProRule" id="PRU00043"/>
    </source>
</evidence>
<dbReference type="GO" id="GO:0005886">
    <property type="term" value="C:plasma membrane"/>
    <property type="evidence" value="ECO:0007669"/>
    <property type="project" value="TreeGrafter"/>
</dbReference>
<keyword evidence="5" id="KW-0325">Glycoprotein</keyword>
<evidence type="ECO:0000256" key="1">
    <source>
        <dbReference type="ARBA" id="ARBA00004167"/>
    </source>
</evidence>
<feature type="domain" description="Cadherin" evidence="7">
    <location>
        <begin position="3"/>
        <end position="95"/>
    </location>
</feature>